<protein>
    <submittedName>
        <fullName evidence="6">Multidrug export protein EmrA</fullName>
    </submittedName>
</protein>
<accession>A0A0S3PPN5</accession>
<evidence type="ECO:0000256" key="3">
    <source>
        <dbReference type="SAM" id="Phobius"/>
    </source>
</evidence>
<dbReference type="GO" id="GO:0055085">
    <property type="term" value="P:transmembrane transport"/>
    <property type="evidence" value="ECO:0007669"/>
    <property type="project" value="InterPro"/>
</dbReference>
<sequence length="377" mass="40785">MAEPALKLAEAPAPQEAQAKPAAKSPPKRLRFILLIALPLIAAAVGLYVYLAGGRYISTDNAYVGAQKVLITPDVAGKIVKVSVREGEVVQPGQPLFEIDPEPFRLAVIQVESRVASVRTEFASLKTNLASIERLITLAQETVKLRQADVDRKKTLLTNRSGAQFDVDASLAQLVTAQTSLEQMTQQRDALKNQLLDDPNLPIEKFPAFMQAVANLDTAQRDLRLATVRAPMRGTATQVPSIQLGRYVTAGTPVFALMDDDRPWVDANPKETEVTHLRVGQPVSMYVDAYPDQALRGTVASVSPGTGAQFAILPPQNASGNWVKVVQRLPIRIEFAPGQDLQRLRAGMSVNVDIDTGRKRSLAGLFGGNANANGQKP</sequence>
<keyword evidence="3" id="KW-1133">Transmembrane helix</keyword>
<name>A0A0S3PPN5_9BRAD</name>
<feature type="domain" description="Multidrug resistance protein MdtA-like barrel-sandwich hybrid" evidence="4">
    <location>
        <begin position="68"/>
        <end position="257"/>
    </location>
</feature>
<organism evidence="6 7">
    <name type="scientific">Variibacter gotjawalensis</name>
    <dbReference type="NCBI Taxonomy" id="1333996"/>
    <lineage>
        <taxon>Bacteria</taxon>
        <taxon>Pseudomonadati</taxon>
        <taxon>Pseudomonadota</taxon>
        <taxon>Alphaproteobacteria</taxon>
        <taxon>Hyphomicrobiales</taxon>
        <taxon>Nitrobacteraceae</taxon>
        <taxon>Variibacter</taxon>
    </lineage>
</organism>
<evidence type="ECO:0000259" key="5">
    <source>
        <dbReference type="Pfam" id="PF25954"/>
    </source>
</evidence>
<dbReference type="RefSeq" id="WP_096350886.1">
    <property type="nucleotide sequence ID" value="NZ_AP014946.1"/>
</dbReference>
<dbReference type="InterPro" id="IPR058625">
    <property type="entry name" value="MdtA-like_BSH"/>
</dbReference>
<gene>
    <name evidence="6" type="primary">emrA</name>
    <name evidence="6" type="ORF">GJW-30_1_00334</name>
</gene>
<reference evidence="6 7" key="1">
    <citation type="submission" date="2015-08" db="EMBL/GenBank/DDBJ databases">
        <title>Investigation of the bacterial diversity of lava forest soil.</title>
        <authorList>
            <person name="Lee J.S."/>
        </authorList>
    </citation>
    <scope>NUCLEOTIDE SEQUENCE [LARGE SCALE GENOMIC DNA]</scope>
    <source>
        <strain evidence="6 7">GJW-30</strain>
    </source>
</reference>
<dbReference type="Gene3D" id="1.10.287.470">
    <property type="entry name" value="Helix hairpin bin"/>
    <property type="match status" value="1"/>
</dbReference>
<dbReference type="Proteomes" id="UP000236884">
    <property type="component" value="Chromosome"/>
</dbReference>
<evidence type="ECO:0000313" key="7">
    <source>
        <dbReference type="Proteomes" id="UP000236884"/>
    </source>
</evidence>
<dbReference type="Pfam" id="PF25917">
    <property type="entry name" value="BSH_RND"/>
    <property type="match status" value="1"/>
</dbReference>
<evidence type="ECO:0000259" key="4">
    <source>
        <dbReference type="Pfam" id="PF25917"/>
    </source>
</evidence>
<evidence type="ECO:0000256" key="1">
    <source>
        <dbReference type="ARBA" id="ARBA00004196"/>
    </source>
</evidence>
<dbReference type="SUPFAM" id="SSF111369">
    <property type="entry name" value="HlyD-like secretion proteins"/>
    <property type="match status" value="1"/>
</dbReference>
<proteinExistence type="predicted"/>
<evidence type="ECO:0000256" key="2">
    <source>
        <dbReference type="SAM" id="MobiDB-lite"/>
    </source>
</evidence>
<dbReference type="PANTHER" id="PTHR30386:SF19">
    <property type="entry name" value="MULTIDRUG EXPORT PROTEIN EMRA-RELATED"/>
    <property type="match status" value="1"/>
</dbReference>
<feature type="region of interest" description="Disordered" evidence="2">
    <location>
        <begin position="1"/>
        <end position="23"/>
    </location>
</feature>
<dbReference type="Gene3D" id="2.40.50.100">
    <property type="match status" value="1"/>
</dbReference>
<keyword evidence="3" id="KW-0812">Transmembrane</keyword>
<dbReference type="EMBL" id="AP014946">
    <property type="protein sequence ID" value="BAT57824.1"/>
    <property type="molecule type" value="Genomic_DNA"/>
</dbReference>
<dbReference type="InterPro" id="IPR058792">
    <property type="entry name" value="Beta-barrel_RND_2"/>
</dbReference>
<dbReference type="OrthoDB" id="9811754at2"/>
<feature type="domain" description="CusB-like beta-barrel" evidence="5">
    <location>
        <begin position="264"/>
        <end position="306"/>
    </location>
</feature>
<dbReference type="PANTHER" id="PTHR30386">
    <property type="entry name" value="MEMBRANE FUSION SUBUNIT OF EMRAB-TOLC MULTIDRUG EFFLUX PUMP"/>
    <property type="match status" value="1"/>
</dbReference>
<evidence type="ECO:0000313" key="6">
    <source>
        <dbReference type="EMBL" id="BAT57824.1"/>
    </source>
</evidence>
<dbReference type="InterPro" id="IPR050739">
    <property type="entry name" value="MFP"/>
</dbReference>
<dbReference type="Gene3D" id="2.40.30.170">
    <property type="match status" value="1"/>
</dbReference>
<comment type="subcellular location">
    <subcellularLocation>
        <location evidence="1">Cell envelope</location>
    </subcellularLocation>
</comment>
<dbReference type="KEGG" id="vgo:GJW-30_1_00334"/>
<dbReference type="Pfam" id="PF25954">
    <property type="entry name" value="Beta-barrel_RND_2"/>
    <property type="match status" value="1"/>
</dbReference>
<keyword evidence="7" id="KW-1185">Reference proteome</keyword>
<keyword evidence="3" id="KW-0472">Membrane</keyword>
<dbReference type="AlphaFoldDB" id="A0A0S3PPN5"/>
<feature type="transmembrane region" description="Helical" evidence="3">
    <location>
        <begin position="32"/>
        <end position="51"/>
    </location>
</feature>
<dbReference type="GO" id="GO:0030313">
    <property type="term" value="C:cell envelope"/>
    <property type="evidence" value="ECO:0007669"/>
    <property type="project" value="UniProtKB-SubCell"/>
</dbReference>